<dbReference type="InterPro" id="IPR013762">
    <property type="entry name" value="Integrase-like_cat_sf"/>
</dbReference>
<gene>
    <name evidence="3" type="ORF">psyc5s11_53670</name>
</gene>
<feature type="domain" description="Tyr recombinase" evidence="2">
    <location>
        <begin position="1"/>
        <end position="79"/>
    </location>
</feature>
<organism evidence="3 4">
    <name type="scientific">Clostridium gelidum</name>
    <dbReference type="NCBI Taxonomy" id="704125"/>
    <lineage>
        <taxon>Bacteria</taxon>
        <taxon>Bacillati</taxon>
        <taxon>Bacillota</taxon>
        <taxon>Clostridia</taxon>
        <taxon>Eubacteriales</taxon>
        <taxon>Clostridiaceae</taxon>
        <taxon>Clostridium</taxon>
    </lineage>
</organism>
<proteinExistence type="predicted"/>
<evidence type="ECO:0000313" key="4">
    <source>
        <dbReference type="Proteomes" id="UP000824633"/>
    </source>
</evidence>
<dbReference type="Pfam" id="PF00589">
    <property type="entry name" value="Phage_integrase"/>
    <property type="match status" value="1"/>
</dbReference>
<dbReference type="InterPro" id="IPR002104">
    <property type="entry name" value="Integrase_catalytic"/>
</dbReference>
<dbReference type="EMBL" id="AP024849">
    <property type="protein sequence ID" value="BCZ49300.1"/>
    <property type="molecule type" value="Genomic_DNA"/>
</dbReference>
<dbReference type="Proteomes" id="UP000824633">
    <property type="component" value="Chromosome"/>
</dbReference>
<protein>
    <recommendedName>
        <fullName evidence="2">Tyr recombinase domain-containing protein</fullName>
    </recommendedName>
</protein>
<keyword evidence="1" id="KW-0233">DNA recombination</keyword>
<sequence>MNINRLLNKQYNHKRIYRLMKLQLPQFSIHGLRHTHATILLLKGENIKVISERLGHKSTQITWDTYSHVLPSMKKQTADLLDNIFDDL</sequence>
<reference evidence="4" key="1">
    <citation type="submission" date="2021-07" db="EMBL/GenBank/DDBJ databases">
        <title>Complete genome sequencing of a Clostridium isolate.</title>
        <authorList>
            <person name="Ueki A."/>
            <person name="Tonouchi A."/>
        </authorList>
    </citation>
    <scope>NUCLEOTIDE SEQUENCE [LARGE SCALE GENOMIC DNA]</scope>
    <source>
        <strain evidence="4">C5S11</strain>
    </source>
</reference>
<evidence type="ECO:0000256" key="1">
    <source>
        <dbReference type="ARBA" id="ARBA00023172"/>
    </source>
</evidence>
<evidence type="ECO:0000313" key="3">
    <source>
        <dbReference type="EMBL" id="BCZ49300.1"/>
    </source>
</evidence>
<accession>A0ABN6J4W4</accession>
<dbReference type="Gene3D" id="1.10.443.10">
    <property type="entry name" value="Intergrase catalytic core"/>
    <property type="match status" value="1"/>
</dbReference>
<keyword evidence="4" id="KW-1185">Reference proteome</keyword>
<dbReference type="SUPFAM" id="SSF56349">
    <property type="entry name" value="DNA breaking-rejoining enzymes"/>
    <property type="match status" value="1"/>
</dbReference>
<evidence type="ECO:0000259" key="2">
    <source>
        <dbReference type="PROSITE" id="PS51898"/>
    </source>
</evidence>
<dbReference type="PROSITE" id="PS51898">
    <property type="entry name" value="TYR_RECOMBINASE"/>
    <property type="match status" value="1"/>
</dbReference>
<dbReference type="InterPro" id="IPR011010">
    <property type="entry name" value="DNA_brk_join_enz"/>
</dbReference>
<name>A0ABN6J4W4_9CLOT</name>